<comment type="caution">
    <text evidence="3">The sequence shown here is derived from an EMBL/GenBank/DDBJ whole genome shotgun (WGS) entry which is preliminary data.</text>
</comment>
<dbReference type="EMBL" id="JAPDMQ010000210">
    <property type="protein sequence ID" value="KAK0530602.1"/>
    <property type="molecule type" value="Genomic_DNA"/>
</dbReference>
<name>A0AAN6GCT6_9BASI</name>
<keyword evidence="4" id="KW-1185">Reference proteome</keyword>
<feature type="compositionally biased region" description="Low complexity" evidence="1">
    <location>
        <begin position="714"/>
        <end position="728"/>
    </location>
</feature>
<organism evidence="3 4">
    <name type="scientific">Tilletia horrida</name>
    <dbReference type="NCBI Taxonomy" id="155126"/>
    <lineage>
        <taxon>Eukaryota</taxon>
        <taxon>Fungi</taxon>
        <taxon>Dikarya</taxon>
        <taxon>Basidiomycota</taxon>
        <taxon>Ustilaginomycotina</taxon>
        <taxon>Exobasidiomycetes</taxon>
        <taxon>Tilletiales</taxon>
        <taxon>Tilletiaceae</taxon>
        <taxon>Tilletia</taxon>
    </lineage>
</organism>
<feature type="compositionally biased region" description="Low complexity" evidence="1">
    <location>
        <begin position="682"/>
        <end position="706"/>
    </location>
</feature>
<feature type="compositionally biased region" description="Low complexity" evidence="1">
    <location>
        <begin position="550"/>
        <end position="572"/>
    </location>
</feature>
<evidence type="ECO:0000313" key="3">
    <source>
        <dbReference type="EMBL" id="KAK0530602.1"/>
    </source>
</evidence>
<feature type="transmembrane region" description="Helical" evidence="2">
    <location>
        <begin position="593"/>
        <end position="613"/>
    </location>
</feature>
<feature type="region of interest" description="Disordered" evidence="1">
    <location>
        <begin position="366"/>
        <end position="388"/>
    </location>
</feature>
<keyword evidence="2" id="KW-0472">Membrane</keyword>
<dbReference type="Proteomes" id="UP001176521">
    <property type="component" value="Unassembled WGS sequence"/>
</dbReference>
<evidence type="ECO:0000256" key="1">
    <source>
        <dbReference type="SAM" id="MobiDB-lite"/>
    </source>
</evidence>
<gene>
    <name evidence="3" type="ORF">OC842_003874</name>
</gene>
<feature type="region of interest" description="Disordered" evidence="1">
    <location>
        <begin position="91"/>
        <end position="123"/>
    </location>
</feature>
<sequence>MINPSKMPAPYPIRIDDVIPPPTSSHLTCKAFQLQPAPRPRNALRKQASKDSSISKASSFNKTCGSGHKSDASSLGTANLLVPADFREAMPASSASDLPSTKGSGAGEKVGAAQDAKASPSSKFTERFSIIEDSHQASVREANSPTPSISEAVLDGRPVARWKGALPYRPPVADPNLQDQDSQVQAPVLIRITEATEDLTGADVLKSSATAPPLRPARSTDERRGDGWGGLRAPASWFETTFVPGPLATPTPSVVGLREQRRLYAERQRQQKQQMQEQEEVARRSGASVELLSAPARVRRSLRLKTKGAGMIASIVSMEVPPIPGVPFRAIGGRKGSKTGTEGGLDSAEAVSGTGETRIRWADDVSPGEWKRTPAGSAMDQGPTSPPSSSLYVLHKGKGDTGDTALDFSHLPIQAPSRTVNKAVDEEEDDAGWKERLVAAVQAAMRQTAATASDVRASLSAGIKRDINARRSLLLGSAGAPSSRQPLVTSGEEVELSEIHSERAGRMRRTSVPASLGRREAGRTAKAGDSGSATVVLYGSDWAEGRPALSSSTQGRASSSSRPQSARSSGASTPTSLKTKQGEEKGRRNWKQAALFALLVFLLLALLSNLVMLNIKVLSKSPSAPGQAGLSDADTTPVGGANASNSTSLPAASTTAPGLPTAPLLQSTGSTTTTTTPPPTPSTATAPFNTPLTPPTVSSMSSSVPLIPSPPVTYVPAAAPSAANPEANDGTSNGGDDTVPSGTLL</sequence>
<feature type="region of interest" description="Disordered" evidence="1">
    <location>
        <begin position="1"/>
        <end position="76"/>
    </location>
</feature>
<dbReference type="AlphaFoldDB" id="A0AAN6GCT6"/>
<evidence type="ECO:0000256" key="2">
    <source>
        <dbReference type="SAM" id="Phobius"/>
    </source>
</evidence>
<feature type="compositionally biased region" description="Low complexity" evidence="1">
    <location>
        <begin position="50"/>
        <end position="59"/>
    </location>
</feature>
<feature type="compositionally biased region" description="Polar residues" evidence="1">
    <location>
        <begin position="729"/>
        <end position="745"/>
    </location>
</feature>
<reference evidence="3" key="1">
    <citation type="journal article" date="2023" name="PhytoFront">
        <title>Draft Genome Resources of Seven Strains of Tilletia horrida, Causal Agent of Kernel Smut of Rice.</title>
        <authorList>
            <person name="Khanal S."/>
            <person name="Antony Babu S."/>
            <person name="Zhou X.G."/>
        </authorList>
    </citation>
    <scope>NUCLEOTIDE SEQUENCE</scope>
    <source>
        <strain evidence="3">TX3</strain>
    </source>
</reference>
<keyword evidence="2" id="KW-1133">Transmembrane helix</keyword>
<evidence type="ECO:0000313" key="4">
    <source>
        <dbReference type="Proteomes" id="UP001176521"/>
    </source>
</evidence>
<protein>
    <submittedName>
        <fullName evidence="3">Uncharacterized protein</fullName>
    </submittedName>
</protein>
<feature type="region of interest" description="Disordered" evidence="1">
    <location>
        <begin position="266"/>
        <end position="287"/>
    </location>
</feature>
<accession>A0AAN6GCT6</accession>
<feature type="region of interest" description="Disordered" evidence="1">
    <location>
        <begin position="334"/>
        <end position="354"/>
    </location>
</feature>
<feature type="region of interest" description="Disordered" evidence="1">
    <location>
        <begin position="547"/>
        <end position="585"/>
    </location>
</feature>
<feature type="compositionally biased region" description="Polar residues" evidence="1">
    <location>
        <begin position="93"/>
        <end position="103"/>
    </location>
</feature>
<feature type="region of interest" description="Disordered" evidence="1">
    <location>
        <begin position="477"/>
        <end position="530"/>
    </location>
</feature>
<keyword evidence="2" id="KW-0812">Transmembrane</keyword>
<proteinExistence type="predicted"/>
<feature type="region of interest" description="Disordered" evidence="1">
    <location>
        <begin position="621"/>
        <end position="745"/>
    </location>
</feature>
<feature type="region of interest" description="Disordered" evidence="1">
    <location>
        <begin position="206"/>
        <end position="230"/>
    </location>
</feature>
<feature type="compositionally biased region" description="Polar residues" evidence="1">
    <location>
        <begin position="642"/>
        <end position="656"/>
    </location>
</feature>